<dbReference type="PANTHER" id="PTHR43531:SF11">
    <property type="entry name" value="METHYL-ACCEPTING CHEMOTAXIS PROTEIN 3"/>
    <property type="match status" value="1"/>
</dbReference>
<evidence type="ECO:0000256" key="3">
    <source>
        <dbReference type="PROSITE-ProRule" id="PRU00284"/>
    </source>
</evidence>
<dbReference type="RefSeq" id="WP_380940650.1">
    <property type="nucleotide sequence ID" value="NZ_JBHUFC010000003.1"/>
</dbReference>
<keyword evidence="1" id="KW-0145">Chemotaxis</keyword>
<dbReference type="SUPFAM" id="SSF58104">
    <property type="entry name" value="Methyl-accepting chemotaxis protein (MCP) signaling domain"/>
    <property type="match status" value="1"/>
</dbReference>
<proteinExistence type="inferred from homology"/>
<keyword evidence="6" id="KW-1185">Reference proteome</keyword>
<dbReference type="Gene3D" id="1.10.287.950">
    <property type="entry name" value="Methyl-accepting chemotaxis protein"/>
    <property type="match status" value="1"/>
</dbReference>
<dbReference type="PROSITE" id="PS50111">
    <property type="entry name" value="CHEMOTAXIS_TRANSDUC_2"/>
    <property type="match status" value="1"/>
</dbReference>
<sequence>MAASVASESEAASCAIRAFTDQAQQVASLAELLDAAAVKLECEVREHNAVLMTARAALSEQRPVVDALERSPEGLAIISRTVQEIARQSKMLSINARVEAARSGPEARGFAAVAFEMSELAKRTQVAKGDIGSSAEEIARDVHAVQVLVHSQDGLVTSQADLLGSALDHAKHQRDTASSLAMLASEGAERVSAAANSIGRVGATAVAVKMLAREIAKRA</sequence>
<reference evidence="6" key="1">
    <citation type="journal article" date="2019" name="Int. J. Syst. Evol. Microbiol.">
        <title>The Global Catalogue of Microorganisms (GCM) 10K type strain sequencing project: providing services to taxonomists for standard genome sequencing and annotation.</title>
        <authorList>
            <consortium name="The Broad Institute Genomics Platform"/>
            <consortium name="The Broad Institute Genome Sequencing Center for Infectious Disease"/>
            <person name="Wu L."/>
            <person name="Ma J."/>
        </authorList>
    </citation>
    <scope>NUCLEOTIDE SEQUENCE [LARGE SCALE GENOMIC DNA]</scope>
    <source>
        <strain evidence="6">Q85</strain>
    </source>
</reference>
<protein>
    <submittedName>
        <fullName evidence="5">Methyl-accepting chemotaxis protein</fullName>
    </submittedName>
</protein>
<gene>
    <name evidence="5" type="ORF">ACFSC3_11850</name>
</gene>
<evidence type="ECO:0000256" key="1">
    <source>
        <dbReference type="ARBA" id="ARBA00022500"/>
    </source>
</evidence>
<comment type="similarity">
    <text evidence="2">Belongs to the methyl-accepting chemotaxis (MCP) protein family.</text>
</comment>
<keyword evidence="3" id="KW-0807">Transducer</keyword>
<dbReference type="EMBL" id="JBHUFC010000003">
    <property type="protein sequence ID" value="MFD1788266.1"/>
    <property type="molecule type" value="Genomic_DNA"/>
</dbReference>
<feature type="domain" description="Methyl-accepting transducer" evidence="4">
    <location>
        <begin position="1"/>
        <end position="209"/>
    </location>
</feature>
<comment type="caution">
    <text evidence="5">The sequence shown here is derived from an EMBL/GenBank/DDBJ whole genome shotgun (WGS) entry which is preliminary data.</text>
</comment>
<evidence type="ECO:0000313" key="5">
    <source>
        <dbReference type="EMBL" id="MFD1788266.1"/>
    </source>
</evidence>
<name>A0ABW4NDY9_9SPHN</name>
<dbReference type="Proteomes" id="UP001597283">
    <property type="component" value="Unassembled WGS sequence"/>
</dbReference>
<dbReference type="InterPro" id="IPR004089">
    <property type="entry name" value="MCPsignal_dom"/>
</dbReference>
<accession>A0ABW4NDY9</accession>
<evidence type="ECO:0000259" key="4">
    <source>
        <dbReference type="PROSITE" id="PS50111"/>
    </source>
</evidence>
<dbReference type="InterPro" id="IPR051310">
    <property type="entry name" value="MCP_chemotaxis"/>
</dbReference>
<evidence type="ECO:0000313" key="6">
    <source>
        <dbReference type="Proteomes" id="UP001597283"/>
    </source>
</evidence>
<dbReference type="PANTHER" id="PTHR43531">
    <property type="entry name" value="PROTEIN ICFG"/>
    <property type="match status" value="1"/>
</dbReference>
<organism evidence="5 6">
    <name type="scientific">Sphingomonas floccifaciens</name>
    <dbReference type="NCBI Taxonomy" id="1844115"/>
    <lineage>
        <taxon>Bacteria</taxon>
        <taxon>Pseudomonadati</taxon>
        <taxon>Pseudomonadota</taxon>
        <taxon>Alphaproteobacteria</taxon>
        <taxon>Sphingomonadales</taxon>
        <taxon>Sphingomonadaceae</taxon>
        <taxon>Sphingomonas</taxon>
    </lineage>
</organism>
<dbReference type="Pfam" id="PF00015">
    <property type="entry name" value="MCPsignal"/>
    <property type="match status" value="1"/>
</dbReference>
<evidence type="ECO:0000256" key="2">
    <source>
        <dbReference type="ARBA" id="ARBA00029447"/>
    </source>
</evidence>